<proteinExistence type="predicted"/>
<evidence type="ECO:0000313" key="1">
    <source>
        <dbReference type="EMBL" id="BAJ64835.1"/>
    </source>
</evidence>
<dbReference type="RefSeq" id="WP_013561182.1">
    <property type="nucleotide sequence ID" value="NC_014960.1"/>
</dbReference>
<dbReference type="InParanoid" id="E8N192"/>
<dbReference type="Proteomes" id="UP000008922">
    <property type="component" value="Chromosome"/>
</dbReference>
<dbReference type="AlphaFoldDB" id="E8N192"/>
<dbReference type="EMBL" id="AP012029">
    <property type="protein sequence ID" value="BAJ64835.1"/>
    <property type="molecule type" value="Genomic_DNA"/>
</dbReference>
<dbReference type="OrthoDB" id="153422at2"/>
<dbReference type="KEGG" id="atm:ANT_28090"/>
<name>E8N192_ANATU</name>
<gene>
    <name evidence="1" type="ordered locus">ANT_28090</name>
</gene>
<evidence type="ECO:0000313" key="2">
    <source>
        <dbReference type="Proteomes" id="UP000008922"/>
    </source>
</evidence>
<dbReference type="HOGENOM" id="CLU_562188_0_0_0"/>
<dbReference type="STRING" id="926569.ANT_28090"/>
<keyword evidence="2" id="KW-1185">Reference proteome</keyword>
<protein>
    <submittedName>
        <fullName evidence="1">Uncharacterized protein</fullName>
    </submittedName>
</protein>
<sequence>MQQRGWFYRWILLGFALIFPMLACSLPTSQQGTLLSSQTDIPLDPVFVEFYQNLGGRAVLGRVLSAPFDDGQKRYQYVEAGLVAYDPTQMEPGKRIRFEPLGLELQVHDDTDIPVIHDETHDLLVEGYWVYSEFVETYKRLSLFAGSPLTHVRFNHQYARYEQFFENLGFYRELKDAPGTVRLLPYGAYLCGVGCSQRSQEYWNIVQNGLIMQPFERFVNAQKWEALGKPLAAPTITPEGMLEQVYENAILYAPVDRPADIAMRPLTLWLGKVSPQTPYPYREQAGTVFYPVEDHLGFLVPQEVDALIVRLGGVRNSGKPLGDAQQVSGEGVYRQCFENYCVDYQPTAPAGQRVRLVPQGVEYAQRLADQLTLPRAFTPETVNLLVSEAYPQVSDSDHQVLQMNVFYRQSGEPMYLVSGTATVTLPGRTLTLSLPPTNRNGASSVTLPPLKGVSNLSVIEYQICLELPSPAPICQSDTFVVFNAP</sequence>
<accession>E8N192</accession>
<organism evidence="1 2">
    <name type="scientific">Anaerolinea thermophila (strain DSM 14523 / JCM 11388 / NBRC 100420 / UNI-1)</name>
    <dbReference type="NCBI Taxonomy" id="926569"/>
    <lineage>
        <taxon>Bacteria</taxon>
        <taxon>Bacillati</taxon>
        <taxon>Chloroflexota</taxon>
        <taxon>Anaerolineae</taxon>
        <taxon>Anaerolineales</taxon>
        <taxon>Anaerolineaceae</taxon>
        <taxon>Anaerolinea</taxon>
    </lineage>
</organism>
<reference evidence="1 2" key="1">
    <citation type="submission" date="2010-12" db="EMBL/GenBank/DDBJ databases">
        <title>Whole genome sequence of Anaerolinea thermophila UNI-1.</title>
        <authorList>
            <person name="Narita-Yamada S."/>
            <person name="Kishi E."/>
            <person name="Watanabe Y."/>
            <person name="Takasaki K."/>
            <person name="Ankai A."/>
            <person name="Oguchi A."/>
            <person name="Fukui S."/>
            <person name="Takahashi M."/>
            <person name="Yashiro I."/>
            <person name="Hosoyama A."/>
            <person name="Sekiguchi Y."/>
            <person name="Hanada S."/>
            <person name="Fujita N."/>
        </authorList>
    </citation>
    <scope>NUCLEOTIDE SEQUENCE [LARGE SCALE GENOMIC DNA]</scope>
    <source>
        <strain evidence="2">DSM 14523 / JCM 11388 / NBRC 100420 / UNI-1</strain>
    </source>
</reference>